<dbReference type="SUPFAM" id="SSF51735">
    <property type="entry name" value="NAD(P)-binding Rossmann-fold domains"/>
    <property type="match status" value="1"/>
</dbReference>
<dbReference type="GO" id="GO:0044550">
    <property type="term" value="P:secondary metabolite biosynthetic process"/>
    <property type="evidence" value="ECO:0007669"/>
    <property type="project" value="UniProtKB-ARBA"/>
</dbReference>
<dbReference type="InterPro" id="IPR020904">
    <property type="entry name" value="Sc_DH/Rdtase_CS"/>
</dbReference>
<dbReference type="EMBL" id="ML739098">
    <property type="protein sequence ID" value="KAE8353433.1"/>
    <property type="molecule type" value="Genomic_DNA"/>
</dbReference>
<evidence type="ECO:0000256" key="4">
    <source>
        <dbReference type="RuleBase" id="RU000363"/>
    </source>
</evidence>
<dbReference type="FunFam" id="3.40.50.720:FF:000261">
    <property type="entry name" value="NADPH-dependent 1-acyldihydroxyacetone phosphate reductase"/>
    <property type="match status" value="1"/>
</dbReference>
<evidence type="ECO:0000313" key="6">
    <source>
        <dbReference type="Proteomes" id="UP000327118"/>
    </source>
</evidence>
<dbReference type="Gene3D" id="3.40.50.720">
    <property type="entry name" value="NAD(P)-binding Rossmann-like Domain"/>
    <property type="match status" value="1"/>
</dbReference>
<dbReference type="PANTHER" id="PTHR44169">
    <property type="entry name" value="NADPH-DEPENDENT 1-ACYLDIHYDROXYACETONE PHOSPHATE REDUCTASE"/>
    <property type="match status" value="1"/>
</dbReference>
<keyword evidence="6" id="KW-1185">Reference proteome</keyword>
<comment type="similarity">
    <text evidence="1 4">Belongs to the short-chain dehydrogenases/reductases (SDR) family.</text>
</comment>
<dbReference type="GO" id="GO:0000140">
    <property type="term" value="F:acylglycerone-phosphate reductase (NADP+) activity"/>
    <property type="evidence" value="ECO:0007669"/>
    <property type="project" value="TreeGrafter"/>
</dbReference>
<dbReference type="AlphaFoldDB" id="A0A5N6Z8C6"/>
<proteinExistence type="inferred from homology"/>
<dbReference type="GO" id="GO:0006654">
    <property type="term" value="P:phosphatidic acid biosynthetic process"/>
    <property type="evidence" value="ECO:0007669"/>
    <property type="project" value="TreeGrafter"/>
</dbReference>
<dbReference type="OrthoDB" id="2102561at2759"/>
<dbReference type="GO" id="GO:0004806">
    <property type="term" value="F:triacylglycerol lipase activity"/>
    <property type="evidence" value="ECO:0007669"/>
    <property type="project" value="TreeGrafter"/>
</dbReference>
<dbReference type="PRINTS" id="PR00081">
    <property type="entry name" value="GDHRDH"/>
</dbReference>
<dbReference type="PRINTS" id="PR00080">
    <property type="entry name" value="SDRFAMILY"/>
</dbReference>
<accession>A0A5N6Z8C6</accession>
<evidence type="ECO:0000256" key="2">
    <source>
        <dbReference type="ARBA" id="ARBA00022857"/>
    </source>
</evidence>
<dbReference type="CDD" id="cd05374">
    <property type="entry name" value="17beta-HSD-like_SDR_c"/>
    <property type="match status" value="1"/>
</dbReference>
<evidence type="ECO:0000313" key="5">
    <source>
        <dbReference type="EMBL" id="KAE8353433.1"/>
    </source>
</evidence>
<gene>
    <name evidence="5" type="ORF">BDV28DRAFT_108056</name>
</gene>
<dbReference type="InterPro" id="IPR036291">
    <property type="entry name" value="NAD(P)-bd_dom_sf"/>
</dbReference>
<dbReference type="GO" id="GO:0019433">
    <property type="term" value="P:triglyceride catabolic process"/>
    <property type="evidence" value="ECO:0007669"/>
    <property type="project" value="TreeGrafter"/>
</dbReference>
<evidence type="ECO:0000256" key="3">
    <source>
        <dbReference type="ARBA" id="ARBA00023002"/>
    </source>
</evidence>
<keyword evidence="2" id="KW-0521">NADP</keyword>
<evidence type="ECO:0008006" key="7">
    <source>
        <dbReference type="Google" id="ProtNLM"/>
    </source>
</evidence>
<dbReference type="GO" id="GO:0005783">
    <property type="term" value="C:endoplasmic reticulum"/>
    <property type="evidence" value="ECO:0007669"/>
    <property type="project" value="TreeGrafter"/>
</dbReference>
<keyword evidence="3" id="KW-0560">Oxidoreductase</keyword>
<dbReference type="PROSITE" id="PS00061">
    <property type="entry name" value="ADH_SHORT"/>
    <property type="match status" value="1"/>
</dbReference>
<protein>
    <recommendedName>
        <fullName evidence="7">Oxidoreductase</fullName>
    </recommendedName>
</protein>
<dbReference type="InterPro" id="IPR002347">
    <property type="entry name" value="SDR_fam"/>
</dbReference>
<reference evidence="6" key="1">
    <citation type="submission" date="2019-04" db="EMBL/GenBank/DDBJ databases">
        <title>Friends and foes A comparative genomics studyof 23 Aspergillus species from section Flavi.</title>
        <authorList>
            <consortium name="DOE Joint Genome Institute"/>
            <person name="Kjaerbolling I."/>
            <person name="Vesth T."/>
            <person name="Frisvad J.C."/>
            <person name="Nybo J.L."/>
            <person name="Theobald S."/>
            <person name="Kildgaard S."/>
            <person name="Isbrandt T."/>
            <person name="Kuo A."/>
            <person name="Sato A."/>
            <person name="Lyhne E.K."/>
            <person name="Kogle M.E."/>
            <person name="Wiebenga A."/>
            <person name="Kun R.S."/>
            <person name="Lubbers R.J."/>
            <person name="Makela M.R."/>
            <person name="Barry K."/>
            <person name="Chovatia M."/>
            <person name="Clum A."/>
            <person name="Daum C."/>
            <person name="Haridas S."/>
            <person name="He G."/>
            <person name="LaButti K."/>
            <person name="Lipzen A."/>
            <person name="Mondo S."/>
            <person name="Riley R."/>
            <person name="Salamov A."/>
            <person name="Simmons B.A."/>
            <person name="Magnuson J.K."/>
            <person name="Henrissat B."/>
            <person name="Mortensen U.H."/>
            <person name="Larsen T.O."/>
            <person name="Devries R.P."/>
            <person name="Grigoriev I.V."/>
            <person name="Machida M."/>
            <person name="Baker S.E."/>
            <person name="Andersen M.R."/>
        </authorList>
    </citation>
    <scope>NUCLEOTIDE SEQUENCE [LARGE SCALE GENOMIC DNA]</scope>
    <source>
        <strain evidence="6">CBS 553.77</strain>
    </source>
</reference>
<sequence length="281" mass="29987">MTSETNFLRSVLITGCSAGGIGSALAETFHSRGLHVFATARSASKMAHLEKLPNITLMELDVTDAKSIEAAVEVVTAKAGGKLDYLVNNSGQSIVMPALDTNIQDAKKLFDVNLWGVVAVTQAFSPLILAAKGTIVNISSIGAFVHTPWLAFYSASKAALDAYTHTIRLELSPFGVRVVLVTAGTVKTNIFKHYEECPLPPGSIYKPASNEIQALGKGELVQGTMPSDEFARKVVDDVLGGATGTIRRGKHATVVWTLLSIFPTWLIDRLMFVSSGLGKLV</sequence>
<name>A0A5N6Z8C6_9EURO</name>
<dbReference type="PANTHER" id="PTHR44169:SF6">
    <property type="entry name" value="NADPH-DEPENDENT 1-ACYLDIHYDROXYACETONE PHOSPHATE REDUCTASE"/>
    <property type="match status" value="1"/>
</dbReference>
<dbReference type="Pfam" id="PF00106">
    <property type="entry name" value="adh_short"/>
    <property type="match status" value="1"/>
</dbReference>
<organism evidence="5 6">
    <name type="scientific">Aspergillus coremiiformis</name>
    <dbReference type="NCBI Taxonomy" id="138285"/>
    <lineage>
        <taxon>Eukaryota</taxon>
        <taxon>Fungi</taxon>
        <taxon>Dikarya</taxon>
        <taxon>Ascomycota</taxon>
        <taxon>Pezizomycotina</taxon>
        <taxon>Eurotiomycetes</taxon>
        <taxon>Eurotiomycetidae</taxon>
        <taxon>Eurotiales</taxon>
        <taxon>Aspergillaceae</taxon>
        <taxon>Aspergillus</taxon>
        <taxon>Aspergillus subgen. Circumdati</taxon>
    </lineage>
</organism>
<dbReference type="GO" id="GO:0005811">
    <property type="term" value="C:lipid droplet"/>
    <property type="evidence" value="ECO:0007669"/>
    <property type="project" value="TreeGrafter"/>
</dbReference>
<dbReference type="Proteomes" id="UP000327118">
    <property type="component" value="Unassembled WGS sequence"/>
</dbReference>
<evidence type="ECO:0000256" key="1">
    <source>
        <dbReference type="ARBA" id="ARBA00006484"/>
    </source>
</evidence>